<sequence length="290" mass="31955">MSSLPVLLGGFVEDYAVLGVLRTYLRFCSGESGLAFEMAAALQADSLAASAEPPLPSTSESDPLTRTRMPALQRSLPKRAWRFSPFDRVVCNIGQWAPGTVEQLDVPDPDDPTGSRSFPYVVQLDPPVGRLVSVPADHNSCIRPEVCFGKKVGAAWFTLACLPVQQSTTLRFGVGDRVACAVEDAEGELTMWEAGTVEAVRTIIEEWEGEGGPVPFRVRLDSGITVLVHRDVHWLVRDLALQPPGPRNNARQRFGKRQRDDSVWEDLDHETRNVRQCAPLLQCGDCDEDE</sequence>
<dbReference type="Proteomes" id="UP001515480">
    <property type="component" value="Unassembled WGS sequence"/>
</dbReference>
<dbReference type="AlphaFoldDB" id="A0AB34J4F3"/>
<keyword evidence="2" id="KW-1185">Reference proteome</keyword>
<evidence type="ECO:0000313" key="1">
    <source>
        <dbReference type="EMBL" id="KAL1512101.1"/>
    </source>
</evidence>
<protein>
    <submittedName>
        <fullName evidence="1">Uncharacterized protein</fullName>
    </submittedName>
</protein>
<name>A0AB34J4F3_PRYPA</name>
<dbReference type="EMBL" id="JBGBPQ010000013">
    <property type="protein sequence ID" value="KAL1512101.1"/>
    <property type="molecule type" value="Genomic_DNA"/>
</dbReference>
<reference evidence="1 2" key="1">
    <citation type="journal article" date="2024" name="Science">
        <title>Giant polyketide synthase enzymes in the biosynthesis of giant marine polyether toxins.</title>
        <authorList>
            <person name="Fallon T.R."/>
            <person name="Shende V.V."/>
            <person name="Wierzbicki I.H."/>
            <person name="Pendleton A.L."/>
            <person name="Watervoot N.F."/>
            <person name="Auber R.P."/>
            <person name="Gonzalez D.J."/>
            <person name="Wisecaver J.H."/>
            <person name="Moore B.S."/>
        </authorList>
    </citation>
    <scope>NUCLEOTIDE SEQUENCE [LARGE SCALE GENOMIC DNA]</scope>
    <source>
        <strain evidence="1 2">12B1</strain>
    </source>
</reference>
<proteinExistence type="predicted"/>
<organism evidence="1 2">
    <name type="scientific">Prymnesium parvum</name>
    <name type="common">Toxic golden alga</name>
    <dbReference type="NCBI Taxonomy" id="97485"/>
    <lineage>
        <taxon>Eukaryota</taxon>
        <taxon>Haptista</taxon>
        <taxon>Haptophyta</taxon>
        <taxon>Prymnesiophyceae</taxon>
        <taxon>Prymnesiales</taxon>
        <taxon>Prymnesiaceae</taxon>
        <taxon>Prymnesium</taxon>
    </lineage>
</organism>
<evidence type="ECO:0000313" key="2">
    <source>
        <dbReference type="Proteomes" id="UP001515480"/>
    </source>
</evidence>
<comment type="caution">
    <text evidence="1">The sequence shown here is derived from an EMBL/GenBank/DDBJ whole genome shotgun (WGS) entry which is preliminary data.</text>
</comment>
<gene>
    <name evidence="1" type="ORF">AB1Y20_005372</name>
</gene>
<accession>A0AB34J4F3</accession>